<dbReference type="InterPro" id="IPR011768">
    <property type="entry name" value="Transl_elongation_fac_P"/>
</dbReference>
<dbReference type="SUPFAM" id="SSF50104">
    <property type="entry name" value="Translation proteins SH3-like domain"/>
    <property type="match status" value="1"/>
</dbReference>
<dbReference type="InterPro" id="IPR014722">
    <property type="entry name" value="Rib_uL2_dom2"/>
</dbReference>
<evidence type="ECO:0000256" key="8">
    <source>
        <dbReference type="NCBIfam" id="TIGR00038"/>
    </source>
</evidence>
<dbReference type="InterPro" id="IPR012340">
    <property type="entry name" value="NA-bd_OB-fold"/>
</dbReference>
<reference evidence="12 13" key="1">
    <citation type="submission" date="2017-07" db="EMBL/GenBank/DDBJ databases">
        <title>Mechanisms for carbon and nitrogen cycling indicate functional differentiation within the Candidate Phyla Radiation.</title>
        <authorList>
            <person name="Danczak R.E."/>
            <person name="Johnston M.D."/>
            <person name="Kenah C."/>
            <person name="Slattery M."/>
            <person name="Wrighton K.C."/>
            <person name="Wilkins M.J."/>
        </authorList>
    </citation>
    <scope>NUCLEOTIDE SEQUENCE [LARGE SCALE GENOMIC DNA]</scope>
    <source>
        <strain evidence="12">Licking1014_7</strain>
    </source>
</reference>
<dbReference type="GO" id="GO:0005829">
    <property type="term" value="C:cytosol"/>
    <property type="evidence" value="ECO:0007669"/>
    <property type="project" value="UniProtKB-ARBA"/>
</dbReference>
<sequence length="185" mass="21019">MFSIASLKPGIKILVDNIPFEVLEAHHSKMARSVGQTQTKFKNLLNNSVISKVFSGNITLEPADIFYKKSQFLYCDSDNFIFMDPKTFEQIEIANEKILDKKKWLREEQEVDLMFWENQAIGINLPAKITLKVKEALPGVKGDRQSAGTKKITLETGAQIDAPLFIKTGDKVLINTELNQYIKRI</sequence>
<dbReference type="PANTHER" id="PTHR30053:SF12">
    <property type="entry name" value="ELONGATION FACTOR P (EF-P) FAMILY PROTEIN"/>
    <property type="match status" value="1"/>
</dbReference>
<dbReference type="PANTHER" id="PTHR30053">
    <property type="entry name" value="ELONGATION FACTOR P"/>
    <property type="match status" value="1"/>
</dbReference>
<evidence type="ECO:0000256" key="6">
    <source>
        <dbReference type="ARBA" id="ARBA00022917"/>
    </source>
</evidence>
<dbReference type="NCBIfam" id="TIGR00038">
    <property type="entry name" value="efp"/>
    <property type="match status" value="1"/>
</dbReference>
<evidence type="ECO:0000313" key="13">
    <source>
        <dbReference type="Proteomes" id="UP000315689"/>
    </source>
</evidence>
<dbReference type="CDD" id="cd05794">
    <property type="entry name" value="S1_EF-P_repeat_2"/>
    <property type="match status" value="1"/>
</dbReference>
<proteinExistence type="inferred from homology"/>
<feature type="domain" description="Translation elongation factor P/YeiP central" evidence="11">
    <location>
        <begin position="67"/>
        <end position="121"/>
    </location>
</feature>
<dbReference type="InterPro" id="IPR013185">
    <property type="entry name" value="Transl_elong_KOW-like"/>
</dbReference>
<dbReference type="GO" id="GO:0043043">
    <property type="term" value="P:peptide biosynthetic process"/>
    <property type="evidence" value="ECO:0007669"/>
    <property type="project" value="InterPro"/>
</dbReference>
<evidence type="ECO:0000256" key="1">
    <source>
        <dbReference type="ARBA" id="ARBA00004496"/>
    </source>
</evidence>
<keyword evidence="6 7" id="KW-0648">Protein biosynthesis</keyword>
<dbReference type="InterPro" id="IPR008991">
    <property type="entry name" value="Translation_prot_SH3-like_sf"/>
</dbReference>
<dbReference type="Pfam" id="PF01132">
    <property type="entry name" value="EFP"/>
    <property type="match status" value="1"/>
</dbReference>
<name>A0A554LJX4_9BACT</name>
<gene>
    <name evidence="7" type="primary">efp</name>
    <name evidence="12" type="ORF">CEN89_259</name>
</gene>
<evidence type="ECO:0000256" key="3">
    <source>
        <dbReference type="ARBA" id="ARBA00009479"/>
    </source>
</evidence>
<dbReference type="NCBIfam" id="NF001810">
    <property type="entry name" value="PRK00529.1"/>
    <property type="match status" value="1"/>
</dbReference>
<dbReference type="AlphaFoldDB" id="A0A554LJX4"/>
<comment type="caution">
    <text evidence="12">The sequence shown here is derived from an EMBL/GenBank/DDBJ whole genome shotgun (WGS) entry which is preliminary data.</text>
</comment>
<dbReference type="HAMAP" id="MF_00141">
    <property type="entry name" value="EF_P"/>
    <property type="match status" value="1"/>
</dbReference>
<comment type="subcellular location">
    <subcellularLocation>
        <location evidence="1 7">Cytoplasm</location>
    </subcellularLocation>
</comment>
<dbReference type="GO" id="GO:0003746">
    <property type="term" value="F:translation elongation factor activity"/>
    <property type="evidence" value="ECO:0007669"/>
    <property type="project" value="UniProtKB-UniRule"/>
</dbReference>
<dbReference type="Gene3D" id="2.40.50.140">
    <property type="entry name" value="Nucleic acid-binding proteins"/>
    <property type="match status" value="2"/>
</dbReference>
<evidence type="ECO:0000256" key="4">
    <source>
        <dbReference type="ARBA" id="ARBA00022490"/>
    </source>
</evidence>
<evidence type="ECO:0000313" key="12">
    <source>
        <dbReference type="EMBL" id="TSC93144.1"/>
    </source>
</evidence>
<evidence type="ECO:0000256" key="5">
    <source>
        <dbReference type="ARBA" id="ARBA00022768"/>
    </source>
</evidence>
<protein>
    <recommendedName>
        <fullName evidence="7 8">Elongation factor P</fullName>
        <shortName evidence="7">EF-P</shortName>
    </recommendedName>
</protein>
<dbReference type="CDD" id="cd04470">
    <property type="entry name" value="S1_EF-P_repeat_1"/>
    <property type="match status" value="1"/>
</dbReference>
<dbReference type="FunFam" id="2.40.50.140:FF:000009">
    <property type="entry name" value="Elongation factor P"/>
    <property type="match status" value="1"/>
</dbReference>
<keyword evidence="5 7" id="KW-0251">Elongation factor</keyword>
<dbReference type="EMBL" id="VMGK01000006">
    <property type="protein sequence ID" value="TSC93144.1"/>
    <property type="molecule type" value="Genomic_DNA"/>
</dbReference>
<dbReference type="PIRSF" id="PIRSF005901">
    <property type="entry name" value="EF-P"/>
    <property type="match status" value="1"/>
</dbReference>
<dbReference type="Pfam" id="PF08207">
    <property type="entry name" value="EFP_N"/>
    <property type="match status" value="1"/>
</dbReference>
<evidence type="ECO:0000259" key="11">
    <source>
        <dbReference type="SMART" id="SM01185"/>
    </source>
</evidence>
<dbReference type="InterPro" id="IPR015365">
    <property type="entry name" value="Elong-fact-P_C"/>
</dbReference>
<dbReference type="InterPro" id="IPR001059">
    <property type="entry name" value="Transl_elong_P/YeiP_cen"/>
</dbReference>
<dbReference type="SMART" id="SM00841">
    <property type="entry name" value="Elong-fact-P_C"/>
    <property type="match status" value="1"/>
</dbReference>
<dbReference type="Pfam" id="PF09285">
    <property type="entry name" value="Elong-fact-P_C"/>
    <property type="match status" value="1"/>
</dbReference>
<evidence type="ECO:0000256" key="2">
    <source>
        <dbReference type="ARBA" id="ARBA00004815"/>
    </source>
</evidence>
<feature type="domain" description="Elongation factor P C-terminal" evidence="10">
    <location>
        <begin position="129"/>
        <end position="184"/>
    </location>
</feature>
<dbReference type="Proteomes" id="UP000315689">
    <property type="component" value="Unassembled WGS sequence"/>
</dbReference>
<dbReference type="FunFam" id="2.40.50.140:FF:000004">
    <property type="entry name" value="Elongation factor P"/>
    <property type="match status" value="1"/>
</dbReference>
<dbReference type="SMART" id="SM01185">
    <property type="entry name" value="EFP"/>
    <property type="match status" value="1"/>
</dbReference>
<dbReference type="InterPro" id="IPR020599">
    <property type="entry name" value="Transl_elong_fac_P/YeiP"/>
</dbReference>
<comment type="similarity">
    <text evidence="3 7 9">Belongs to the elongation factor P family.</text>
</comment>
<organism evidence="12 13">
    <name type="scientific">Candidatus Berkelbacteria bacterium Licking1014_7</name>
    <dbReference type="NCBI Taxonomy" id="2017147"/>
    <lineage>
        <taxon>Bacteria</taxon>
        <taxon>Candidatus Berkelbacteria</taxon>
    </lineage>
</organism>
<evidence type="ECO:0000256" key="7">
    <source>
        <dbReference type="HAMAP-Rule" id="MF_00141"/>
    </source>
</evidence>
<dbReference type="SUPFAM" id="SSF50249">
    <property type="entry name" value="Nucleic acid-binding proteins"/>
    <property type="match status" value="2"/>
</dbReference>
<accession>A0A554LJX4</accession>
<comment type="function">
    <text evidence="7">Involved in peptide bond synthesis. Stimulates efficient translation and peptide-bond synthesis on native or reconstituted 70S ribosomes in vitro. Probably functions indirectly by altering the affinity of the ribosome for aminoacyl-tRNA, thus increasing their reactivity as acceptors for peptidyl transferase.</text>
</comment>
<evidence type="ECO:0000256" key="9">
    <source>
        <dbReference type="RuleBase" id="RU004389"/>
    </source>
</evidence>
<evidence type="ECO:0000259" key="10">
    <source>
        <dbReference type="SMART" id="SM00841"/>
    </source>
</evidence>
<dbReference type="Gene3D" id="2.30.30.30">
    <property type="match status" value="1"/>
</dbReference>
<dbReference type="UniPathway" id="UPA00345"/>
<comment type="pathway">
    <text evidence="2 7">Protein biosynthesis; polypeptide chain elongation.</text>
</comment>
<keyword evidence="4 7" id="KW-0963">Cytoplasm</keyword>